<evidence type="ECO:0000256" key="2">
    <source>
        <dbReference type="ARBA" id="ARBA00022741"/>
    </source>
</evidence>
<name>M5U043_9BACT</name>
<dbReference type="Gene3D" id="3.90.640.10">
    <property type="entry name" value="Actin, Chain A, domain 4"/>
    <property type="match status" value="1"/>
</dbReference>
<dbReference type="PROSITE" id="PS00297">
    <property type="entry name" value="HSP70_1"/>
    <property type="match status" value="1"/>
</dbReference>
<evidence type="ECO:0000256" key="4">
    <source>
        <dbReference type="SAM" id="MobiDB-lite"/>
    </source>
</evidence>
<dbReference type="InterPro" id="IPR021030">
    <property type="entry name" value="DUF3731"/>
</dbReference>
<evidence type="ECO:0000256" key="1">
    <source>
        <dbReference type="ARBA" id="ARBA00007381"/>
    </source>
</evidence>
<comment type="caution">
    <text evidence="5">The sequence shown here is derived from an EMBL/GenBank/DDBJ whole genome shotgun (WGS) entry which is preliminary data.</text>
</comment>
<keyword evidence="6" id="KW-1185">Reference proteome</keyword>
<dbReference type="OrthoDB" id="9760742at2"/>
<dbReference type="PATRIC" id="fig|1263870.3.peg.3938"/>
<gene>
    <name evidence="5" type="ORF">RSSM_03711</name>
</gene>
<evidence type="ECO:0000313" key="6">
    <source>
        <dbReference type="Proteomes" id="UP000011885"/>
    </source>
</evidence>
<dbReference type="SUPFAM" id="SSF53067">
    <property type="entry name" value="Actin-like ATPase domain"/>
    <property type="match status" value="2"/>
</dbReference>
<dbReference type="AlphaFoldDB" id="M5U043"/>
<dbReference type="GO" id="GO:0005524">
    <property type="term" value="F:ATP binding"/>
    <property type="evidence" value="ECO:0007669"/>
    <property type="project" value="UniProtKB-KW"/>
</dbReference>
<protein>
    <submittedName>
        <fullName evidence="5">Heat-shock chaperone protein</fullName>
    </submittedName>
</protein>
<proteinExistence type="inferred from homology"/>
<dbReference type="Gene3D" id="3.30.420.40">
    <property type="match status" value="2"/>
</dbReference>
<organism evidence="5 6">
    <name type="scientific">Rhodopirellula sallentina SM41</name>
    <dbReference type="NCBI Taxonomy" id="1263870"/>
    <lineage>
        <taxon>Bacteria</taxon>
        <taxon>Pseudomonadati</taxon>
        <taxon>Planctomycetota</taxon>
        <taxon>Planctomycetia</taxon>
        <taxon>Pirellulales</taxon>
        <taxon>Pirellulaceae</taxon>
        <taxon>Rhodopirellula</taxon>
    </lineage>
</organism>
<keyword evidence="2" id="KW-0547">Nucleotide-binding</keyword>
<dbReference type="CDD" id="cd10170">
    <property type="entry name" value="ASKHA_NBD_HSP70"/>
    <property type="match status" value="1"/>
</dbReference>
<dbReference type="Pfam" id="PF12531">
    <property type="entry name" value="DUF3731"/>
    <property type="match status" value="1"/>
</dbReference>
<sequence>MSAPKDPSPDNSSPNADSANIPDAAVSDEQDAPRYCIGIDLGTTNCVLSFVDTLAPNRQVQVFQVPQWVDLDTLESRTTLPSFHYTLTQSEATAADNAKKNRNVARYLVEPANERVGEFARNAGSIHPGRLIASAKSWLSHEGVDRSADLLPWHGDTDVAKKSPMSASAAYLEHLRLAWDDAHPDSPMADQDVVVTLPASFDEVARELTVAAAARAGLPRIQLIEEPQAAFYAWLDRHSDDWASLVRVGQLILVCDIGGGTTDLTLIRVRPATAKTSTPEQIEGESSESDVEMDGASLQFHRIAVGKHLILGGDNLDLAIAKSAEAKLDAPLPARRWQQLVAASRGVKEMMLSNNRPSETTIHLAGEGSSLIGGSVSVNVSAEQVDQVLLDGFFPNVPLDAEVVGGQSGFQELGLPYASDPAITKHLAEFLRAHRDTGVDDEQVDSQRVDLVLFNGGVLRSSAIQDRIVSCLANWFGEDDYDWKPQTLQSPRLDLAVSQGAAYYALVRRGEGVRIAANLARTYFMQISNSPPRAVCMIPADAQPGQTYRIDSLPMELRVGVPVSFPLWVSSTRLADRPGDVVDIDPSEMTALPPIHTALQDRKRKKESSMQIVVETHLTEIGTIGVYCVSAGDAAKSDATKSRRWKLDFDIRATLETDREAHQGGGEASGIVDEETLQDCDKQIDAVFVHGDEKPAKLVRRLQTTLDLKREQWPPVLLRGIWESLMRVETHRRRSPAHEARWLNLLGYSLRPGYGVAVDDWRTATTWRTLFGKIAHDDPQTRAETMILWRRIAGGLTEGQQAQLANVLKRTLTSGGLRPESAEALESWRLAGSLERLPIQEKLDLIRAALAQLERKKARSLYPALLWAIGRMATRIPAYGPINWVLGARDATDVINRLLSNPALRPVAPESTDDPGLTQHIHTAASLALTQISRRCNDRFRDLEETDRTRVIRQLRDLSAPEHFVRLVEEGGQFDHEEQAAIFGDSLPLGIELR</sequence>
<dbReference type="Proteomes" id="UP000011885">
    <property type="component" value="Unassembled WGS sequence"/>
</dbReference>
<dbReference type="PANTHER" id="PTHR19375">
    <property type="entry name" value="HEAT SHOCK PROTEIN 70KDA"/>
    <property type="match status" value="1"/>
</dbReference>
<evidence type="ECO:0000256" key="3">
    <source>
        <dbReference type="ARBA" id="ARBA00022840"/>
    </source>
</evidence>
<accession>M5U043</accession>
<reference evidence="5 6" key="1">
    <citation type="journal article" date="2013" name="Mar. Genomics">
        <title>Expression of sulfatases in Rhodopirellula baltica and the diversity of sulfatases in the genus Rhodopirellula.</title>
        <authorList>
            <person name="Wegner C.E."/>
            <person name="Richter-Heitmann T."/>
            <person name="Klindworth A."/>
            <person name="Klockow C."/>
            <person name="Richter M."/>
            <person name="Achstetter T."/>
            <person name="Glockner F.O."/>
            <person name="Harder J."/>
        </authorList>
    </citation>
    <scope>NUCLEOTIDE SEQUENCE [LARGE SCALE GENOMIC DNA]</scope>
    <source>
        <strain evidence="5 6">SM41</strain>
    </source>
</reference>
<dbReference type="EMBL" id="ANOH01000256">
    <property type="protein sequence ID" value="EMI54837.1"/>
    <property type="molecule type" value="Genomic_DNA"/>
</dbReference>
<evidence type="ECO:0000313" key="5">
    <source>
        <dbReference type="EMBL" id="EMI54837.1"/>
    </source>
</evidence>
<feature type="region of interest" description="Disordered" evidence="4">
    <location>
        <begin position="1"/>
        <end position="22"/>
    </location>
</feature>
<dbReference type="Pfam" id="PF00012">
    <property type="entry name" value="HSP70"/>
    <property type="match status" value="1"/>
</dbReference>
<keyword evidence="3" id="KW-0067">ATP-binding</keyword>
<dbReference type="InterPro" id="IPR018181">
    <property type="entry name" value="Heat_shock_70_CS"/>
</dbReference>
<comment type="similarity">
    <text evidence="1">Belongs to the heat shock protein 70 family.</text>
</comment>
<dbReference type="InterPro" id="IPR043129">
    <property type="entry name" value="ATPase_NBD"/>
</dbReference>
<dbReference type="GO" id="GO:0140662">
    <property type="term" value="F:ATP-dependent protein folding chaperone"/>
    <property type="evidence" value="ECO:0007669"/>
    <property type="project" value="InterPro"/>
</dbReference>
<dbReference type="PRINTS" id="PR00301">
    <property type="entry name" value="HEATSHOCK70"/>
</dbReference>
<dbReference type="RefSeq" id="WP_008681307.1">
    <property type="nucleotide sequence ID" value="NZ_ANOH01000256.1"/>
</dbReference>
<dbReference type="InterPro" id="IPR013126">
    <property type="entry name" value="Hsp_70_fam"/>
</dbReference>